<comment type="caution">
    <text evidence="2">The sequence shown here is derived from an EMBL/GenBank/DDBJ whole genome shotgun (WGS) entry which is preliminary data.</text>
</comment>
<dbReference type="InterPro" id="IPR029058">
    <property type="entry name" value="AB_hydrolase_fold"/>
</dbReference>
<keyword evidence="3" id="KW-1185">Reference proteome</keyword>
<evidence type="ECO:0000313" key="3">
    <source>
        <dbReference type="Proteomes" id="UP001362999"/>
    </source>
</evidence>
<dbReference type="Pfam" id="PF00561">
    <property type="entry name" value="Abhydrolase_1"/>
    <property type="match status" value="1"/>
</dbReference>
<protein>
    <submittedName>
        <fullName evidence="2">Epoxide hydrolase</fullName>
    </submittedName>
</protein>
<dbReference type="Gene3D" id="3.40.50.1820">
    <property type="entry name" value="alpha/beta hydrolase"/>
    <property type="match status" value="1"/>
</dbReference>
<dbReference type="PANTHER" id="PTHR43798">
    <property type="entry name" value="MONOACYLGLYCEROL LIPASE"/>
    <property type="match status" value="1"/>
</dbReference>
<dbReference type="PANTHER" id="PTHR43798:SF33">
    <property type="entry name" value="HYDROLASE, PUTATIVE (AFU_ORTHOLOGUE AFUA_2G14860)-RELATED"/>
    <property type="match status" value="1"/>
</dbReference>
<sequence>MEQSSYRQAKTKRGFTYSYFFSPPASGKPVLFFSHGFPSNSTLWKRQVPFFQQRGYGVIVPDHLGYGGTDKPTDAKLYSGRALSGDIVDIFDAEKIDQVIAIGHDWGSYVVSRVLHYFPQRVSASAFLAVGYLPIDGALNVIRDYETVIKLFGADIFAYQRFFIHPDAPAIIEKNIDSFVSLLYPETPEQWKTTLSVDGATRTWLETNTIKPLPAYMSTEDAEYLKASLLSGGVSAPLCFYKANNEDANIEEDAKLPASARVISMPILYIAFTKDFVASPERADGAHQKYVKGPLTRKEIPADHWGMMSHPTEVNNLLLEWLEAL</sequence>
<dbReference type="InterPro" id="IPR000073">
    <property type="entry name" value="AB_hydrolase_1"/>
</dbReference>
<dbReference type="InterPro" id="IPR050266">
    <property type="entry name" value="AB_hydrolase_sf"/>
</dbReference>
<dbReference type="InterPro" id="IPR000639">
    <property type="entry name" value="Epox_hydrolase-like"/>
</dbReference>
<organism evidence="2 3">
    <name type="scientific">Favolaschia claudopus</name>
    <dbReference type="NCBI Taxonomy" id="2862362"/>
    <lineage>
        <taxon>Eukaryota</taxon>
        <taxon>Fungi</taxon>
        <taxon>Dikarya</taxon>
        <taxon>Basidiomycota</taxon>
        <taxon>Agaricomycotina</taxon>
        <taxon>Agaricomycetes</taxon>
        <taxon>Agaricomycetidae</taxon>
        <taxon>Agaricales</taxon>
        <taxon>Marasmiineae</taxon>
        <taxon>Mycenaceae</taxon>
        <taxon>Favolaschia</taxon>
    </lineage>
</organism>
<dbReference type="AlphaFoldDB" id="A0AAW0B0S7"/>
<dbReference type="GO" id="GO:0047372">
    <property type="term" value="F:monoacylglycerol lipase activity"/>
    <property type="evidence" value="ECO:0007669"/>
    <property type="project" value="TreeGrafter"/>
</dbReference>
<dbReference type="Proteomes" id="UP001362999">
    <property type="component" value="Unassembled WGS sequence"/>
</dbReference>
<dbReference type="PRINTS" id="PR00412">
    <property type="entry name" value="EPOXHYDRLASE"/>
</dbReference>
<evidence type="ECO:0000259" key="1">
    <source>
        <dbReference type="Pfam" id="PF00561"/>
    </source>
</evidence>
<accession>A0AAW0B0S7</accession>
<dbReference type="SUPFAM" id="SSF53474">
    <property type="entry name" value="alpha/beta-Hydrolases"/>
    <property type="match status" value="1"/>
</dbReference>
<dbReference type="EMBL" id="JAWWNJ010000045">
    <property type="protein sequence ID" value="KAK7019100.1"/>
    <property type="molecule type" value="Genomic_DNA"/>
</dbReference>
<feature type="domain" description="AB hydrolase-1" evidence="1">
    <location>
        <begin position="29"/>
        <end position="311"/>
    </location>
</feature>
<proteinExistence type="predicted"/>
<keyword evidence="2" id="KW-0378">Hydrolase</keyword>
<reference evidence="2 3" key="1">
    <citation type="journal article" date="2024" name="J Genomics">
        <title>Draft genome sequencing and assembly of Favolaschia claudopus CIRM-BRFM 2984 isolated from oak limbs.</title>
        <authorList>
            <person name="Navarro D."/>
            <person name="Drula E."/>
            <person name="Chaduli D."/>
            <person name="Cazenave R."/>
            <person name="Ahrendt S."/>
            <person name="Wang J."/>
            <person name="Lipzen A."/>
            <person name="Daum C."/>
            <person name="Barry K."/>
            <person name="Grigoriev I.V."/>
            <person name="Favel A."/>
            <person name="Rosso M.N."/>
            <person name="Martin F."/>
        </authorList>
    </citation>
    <scope>NUCLEOTIDE SEQUENCE [LARGE SCALE GENOMIC DNA]</scope>
    <source>
        <strain evidence="2 3">CIRM-BRFM 2984</strain>
    </source>
</reference>
<dbReference type="GO" id="GO:0016020">
    <property type="term" value="C:membrane"/>
    <property type="evidence" value="ECO:0007669"/>
    <property type="project" value="TreeGrafter"/>
</dbReference>
<gene>
    <name evidence="2" type="ORF">R3P38DRAFT_2783914</name>
</gene>
<name>A0AAW0B0S7_9AGAR</name>
<evidence type="ECO:0000313" key="2">
    <source>
        <dbReference type="EMBL" id="KAK7019100.1"/>
    </source>
</evidence>
<dbReference type="GO" id="GO:0046464">
    <property type="term" value="P:acylglycerol catabolic process"/>
    <property type="evidence" value="ECO:0007669"/>
    <property type="project" value="TreeGrafter"/>
</dbReference>